<dbReference type="InterPro" id="IPR013739">
    <property type="entry name" value="Beta_galactosidase_C"/>
</dbReference>
<dbReference type="Gene3D" id="3.20.20.80">
    <property type="entry name" value="Glycosidases"/>
    <property type="match status" value="1"/>
</dbReference>
<comment type="caution">
    <text evidence="10">The sequence shown here is derived from an EMBL/GenBank/DDBJ whole genome shotgun (WGS) entry which is preliminary data.</text>
</comment>
<dbReference type="SUPFAM" id="SSF51445">
    <property type="entry name" value="(Trans)glycosidases"/>
    <property type="match status" value="1"/>
</dbReference>
<evidence type="ECO:0000256" key="3">
    <source>
        <dbReference type="ARBA" id="ARBA00012756"/>
    </source>
</evidence>
<dbReference type="SUPFAM" id="SSF52317">
    <property type="entry name" value="Class I glutamine amidotransferase-like"/>
    <property type="match status" value="2"/>
</dbReference>
<feature type="domain" description="Beta-galactosidase trimerisation" evidence="8">
    <location>
        <begin position="596"/>
        <end position="661"/>
    </location>
</feature>
<dbReference type="InterPro" id="IPR017853">
    <property type="entry name" value="GH"/>
</dbReference>
<dbReference type="GO" id="GO:0004565">
    <property type="term" value="F:beta-galactosidase activity"/>
    <property type="evidence" value="ECO:0007669"/>
    <property type="project" value="UniProtKB-EC"/>
</dbReference>
<evidence type="ECO:0000313" key="11">
    <source>
        <dbReference type="Proteomes" id="UP001595923"/>
    </source>
</evidence>
<dbReference type="Gene3D" id="2.60.40.1180">
    <property type="entry name" value="Golgi alpha-mannosidase II"/>
    <property type="match status" value="1"/>
</dbReference>
<proteinExistence type="inferred from homology"/>
<dbReference type="PANTHER" id="PTHR36447:SF1">
    <property type="entry name" value="BETA-GALACTOSIDASE GANA"/>
    <property type="match status" value="1"/>
</dbReference>
<name>A0ABV9E3L0_9ACTN</name>
<dbReference type="InterPro" id="IPR003476">
    <property type="entry name" value="Glyco_hydro_42"/>
</dbReference>
<dbReference type="InterPro" id="IPR013529">
    <property type="entry name" value="Glyco_hydro_42_N"/>
</dbReference>
<dbReference type="Pfam" id="PF02449">
    <property type="entry name" value="Glyco_hydro_42"/>
    <property type="match status" value="1"/>
</dbReference>
<feature type="domain" description="Beta-galactosidase C-terminal" evidence="9">
    <location>
        <begin position="674"/>
        <end position="733"/>
    </location>
</feature>
<evidence type="ECO:0000256" key="6">
    <source>
        <dbReference type="SAM" id="MobiDB-lite"/>
    </source>
</evidence>
<comment type="catalytic activity">
    <reaction evidence="1">
        <text>Hydrolysis of terminal non-reducing beta-D-galactose residues in beta-D-galactosides.</text>
        <dbReference type="EC" id="3.2.1.23"/>
    </reaction>
</comment>
<dbReference type="PANTHER" id="PTHR36447">
    <property type="entry name" value="BETA-GALACTOSIDASE GANA"/>
    <property type="match status" value="1"/>
</dbReference>
<protein>
    <recommendedName>
        <fullName evidence="3">beta-galactosidase</fullName>
        <ecNumber evidence="3">3.2.1.23</ecNumber>
    </recommendedName>
</protein>
<dbReference type="EMBL" id="JBHSFQ010000047">
    <property type="protein sequence ID" value="MFC4565784.1"/>
    <property type="molecule type" value="Genomic_DNA"/>
</dbReference>
<sequence>MRGPDPAPRLWFGGDYNPEQWPEAVVAEDMELMRRAGVNLATVGVFSWALLEPAEGRFRFDPLDRLLDRLDANGVAAALATPTASPPPWFGLAHPDALPVTADGTRLTHGSRDTYCVCAPAYTAACTRMARALAERYAGHPALAMWHVHNEYGTRCHCDHVAGEFRGWLQRRHGGLDALNDAWTTAFWSQHYTDWEQVRPPRATQYLPNPGHVLDFRRFLSDAMLANYRAQRDVLRDATPAVPVTTNFAFGSWVPVNPWQWADHLDLVAVDSYPDAIGTAGAEQTAFAADLARSWAAAPERRPRPAAGGGDPARAAAPHDRTRPSPARPWLAMEQAAGVTYTGTRTVPKAPGETLRHAVGHVARGSHGAMFFQWRESRGGAEQWHSGMVPHAGPDSAVHREIRDLGALLPRLAGARDTAVVADAAIVWDPECWWALESRSLPARGLDYRDLVAQAHRALWRSGRTVDFVEPGAAPPAVPLLVVPALYLTSDATAAALARYADAGGTLVVTFLSGIADPNGTVITGGYPGALRELLGVRVERFHPLEADETVAVAWTGPEAGGGPGAPGGPGRFGEPGSGIGPGADAGCGGGDGGDKGAAMSGRQWSELVHPGTADVVARYVSGSLAGRPAITRRAVGQGGAWYVSTRLAGTDLEDLLTRAAPPPAGPPAPPSPGVEIVRRVRGDDTWVFVLNHTDREHAVDAHLLGAGPGATDLVSGRPADGLSLAPGGVAVLHGARA</sequence>
<evidence type="ECO:0000256" key="2">
    <source>
        <dbReference type="ARBA" id="ARBA00005940"/>
    </source>
</evidence>
<accession>A0ABV9E3L0</accession>
<reference evidence="11" key="1">
    <citation type="journal article" date="2019" name="Int. J. Syst. Evol. Microbiol.">
        <title>The Global Catalogue of Microorganisms (GCM) 10K type strain sequencing project: providing services to taxonomists for standard genome sequencing and annotation.</title>
        <authorList>
            <consortium name="The Broad Institute Genomics Platform"/>
            <consortium name="The Broad Institute Genome Sequencing Center for Infectious Disease"/>
            <person name="Wu L."/>
            <person name="Ma J."/>
        </authorList>
    </citation>
    <scope>NUCLEOTIDE SEQUENCE [LARGE SCALE GENOMIC DNA]</scope>
    <source>
        <strain evidence="11">XZYJ18</strain>
    </source>
</reference>
<dbReference type="InterPro" id="IPR013738">
    <property type="entry name" value="Beta_galactosidase_Trimer"/>
</dbReference>
<dbReference type="Pfam" id="PF08533">
    <property type="entry name" value="Glyco_hydro_42C"/>
    <property type="match status" value="1"/>
</dbReference>
<evidence type="ECO:0000259" key="8">
    <source>
        <dbReference type="Pfam" id="PF08532"/>
    </source>
</evidence>
<evidence type="ECO:0000259" key="7">
    <source>
        <dbReference type="Pfam" id="PF02449"/>
    </source>
</evidence>
<dbReference type="Proteomes" id="UP001595923">
    <property type="component" value="Unassembled WGS sequence"/>
</dbReference>
<organism evidence="10 11">
    <name type="scientific">Nocardiopsis mangrovi</name>
    <dbReference type="NCBI Taxonomy" id="1179818"/>
    <lineage>
        <taxon>Bacteria</taxon>
        <taxon>Bacillati</taxon>
        <taxon>Actinomycetota</taxon>
        <taxon>Actinomycetes</taxon>
        <taxon>Streptosporangiales</taxon>
        <taxon>Nocardiopsidaceae</taxon>
        <taxon>Nocardiopsis</taxon>
    </lineage>
</organism>
<feature type="domain" description="Beta-galactosidase trimerisation" evidence="8">
    <location>
        <begin position="422"/>
        <end position="558"/>
    </location>
</feature>
<dbReference type="Gene3D" id="3.40.50.880">
    <property type="match status" value="1"/>
</dbReference>
<evidence type="ECO:0000256" key="4">
    <source>
        <dbReference type="ARBA" id="ARBA00022801"/>
    </source>
</evidence>
<dbReference type="Pfam" id="PF08532">
    <property type="entry name" value="Glyco_hydro_42M"/>
    <property type="match status" value="2"/>
</dbReference>
<gene>
    <name evidence="10" type="ORF">ACFO4E_28330</name>
</gene>
<dbReference type="EC" id="3.2.1.23" evidence="3"/>
<evidence type="ECO:0000313" key="10">
    <source>
        <dbReference type="EMBL" id="MFC4565784.1"/>
    </source>
</evidence>
<keyword evidence="11" id="KW-1185">Reference proteome</keyword>
<dbReference type="RefSeq" id="WP_378580084.1">
    <property type="nucleotide sequence ID" value="NZ_JBHSFQ010000047.1"/>
</dbReference>
<dbReference type="InterPro" id="IPR029062">
    <property type="entry name" value="Class_I_gatase-like"/>
</dbReference>
<evidence type="ECO:0000259" key="9">
    <source>
        <dbReference type="Pfam" id="PF08533"/>
    </source>
</evidence>
<evidence type="ECO:0000256" key="1">
    <source>
        <dbReference type="ARBA" id="ARBA00001412"/>
    </source>
</evidence>
<feature type="region of interest" description="Disordered" evidence="6">
    <location>
        <begin position="297"/>
        <end position="326"/>
    </location>
</feature>
<dbReference type="CDD" id="cd03143">
    <property type="entry name" value="A4_beta-galactosidase_middle_domain"/>
    <property type="match status" value="1"/>
</dbReference>
<keyword evidence="4 10" id="KW-0378">Hydrolase</keyword>
<keyword evidence="5 10" id="KW-0326">Glycosidase</keyword>
<dbReference type="PIRSF" id="PIRSF001084">
    <property type="entry name" value="B-galactosidase"/>
    <property type="match status" value="1"/>
</dbReference>
<dbReference type="InterPro" id="IPR013780">
    <property type="entry name" value="Glyco_hydro_b"/>
</dbReference>
<comment type="similarity">
    <text evidence="2">Belongs to the glycosyl hydrolase 42 family.</text>
</comment>
<evidence type="ECO:0000256" key="5">
    <source>
        <dbReference type="ARBA" id="ARBA00023295"/>
    </source>
</evidence>
<feature type="domain" description="Glycoside hydrolase family 42 N-terminal" evidence="7">
    <location>
        <begin position="15"/>
        <end position="408"/>
    </location>
</feature>